<evidence type="ECO:0000313" key="2">
    <source>
        <dbReference type="Proteomes" id="UP001595868"/>
    </source>
</evidence>
<dbReference type="EMBL" id="JBHSBN010000002">
    <property type="protein sequence ID" value="MFC4105060.1"/>
    <property type="molecule type" value="Genomic_DNA"/>
</dbReference>
<protein>
    <submittedName>
        <fullName evidence="1">Toxin-antitoxin system YwqK family antitoxin</fullName>
    </submittedName>
</protein>
<dbReference type="SUPFAM" id="SSF82185">
    <property type="entry name" value="Histone H3 K4-specific methyltransferase SET7/9 N-terminal domain"/>
    <property type="match status" value="1"/>
</dbReference>
<dbReference type="InterPro" id="IPR011652">
    <property type="entry name" value="MORN_2"/>
</dbReference>
<organism evidence="1 2">
    <name type="scientific">Micromonospora zhanjiangensis</name>
    <dbReference type="NCBI Taxonomy" id="1522057"/>
    <lineage>
        <taxon>Bacteria</taxon>
        <taxon>Bacillati</taxon>
        <taxon>Actinomycetota</taxon>
        <taxon>Actinomycetes</taxon>
        <taxon>Micromonosporales</taxon>
        <taxon>Micromonosporaceae</taxon>
        <taxon>Micromonospora</taxon>
    </lineage>
</organism>
<dbReference type="RefSeq" id="WP_377542056.1">
    <property type="nucleotide sequence ID" value="NZ_JBHSBN010000002.1"/>
</dbReference>
<comment type="caution">
    <text evidence="1">The sequence shown here is derived from an EMBL/GenBank/DDBJ whole genome shotgun (WGS) entry which is preliminary data.</text>
</comment>
<dbReference type="Pfam" id="PF07661">
    <property type="entry name" value="MORN_2"/>
    <property type="match status" value="1"/>
</dbReference>
<accession>A0ABV8KG45</accession>
<sequence>MSRDEAAPPSIPDELLDYDEDLVYTYKGERFTGTGYSDVSGHGRSEISYVDGMQHGVARDWYPSGVLKYEASYRKNARHGASREYREDGSLSVETIYEHGILVSSTSYDESGVVVDFHAIEECDPNFGYLQQLRKRFG</sequence>
<dbReference type="Gene3D" id="2.20.110.10">
    <property type="entry name" value="Histone H3 K4-specific methyltransferase SET7/9 N-terminal domain"/>
    <property type="match status" value="1"/>
</dbReference>
<keyword evidence="2" id="KW-1185">Reference proteome</keyword>
<evidence type="ECO:0000313" key="1">
    <source>
        <dbReference type="EMBL" id="MFC4105060.1"/>
    </source>
</evidence>
<proteinExistence type="predicted"/>
<dbReference type="Proteomes" id="UP001595868">
    <property type="component" value="Unassembled WGS sequence"/>
</dbReference>
<reference evidence="2" key="1">
    <citation type="journal article" date="2019" name="Int. J. Syst. Evol. Microbiol.">
        <title>The Global Catalogue of Microorganisms (GCM) 10K type strain sequencing project: providing services to taxonomists for standard genome sequencing and annotation.</title>
        <authorList>
            <consortium name="The Broad Institute Genomics Platform"/>
            <consortium name="The Broad Institute Genome Sequencing Center for Infectious Disease"/>
            <person name="Wu L."/>
            <person name="Ma J."/>
        </authorList>
    </citation>
    <scope>NUCLEOTIDE SEQUENCE [LARGE SCALE GENOMIC DNA]</scope>
    <source>
        <strain evidence="2">2902at01</strain>
    </source>
</reference>
<name>A0ABV8KG45_9ACTN</name>
<gene>
    <name evidence="1" type="ORF">ACFOX0_03785</name>
</gene>